<proteinExistence type="predicted"/>
<evidence type="ECO:0000313" key="1">
    <source>
        <dbReference type="EMBL" id="JAE11883.1"/>
    </source>
</evidence>
<reference evidence="1" key="1">
    <citation type="submission" date="2014-09" db="EMBL/GenBank/DDBJ databases">
        <authorList>
            <person name="Magalhaes I.L.F."/>
            <person name="Oliveira U."/>
            <person name="Santos F.R."/>
            <person name="Vidigal T.H.D.A."/>
            <person name="Brescovit A.D."/>
            <person name="Santos A.J."/>
        </authorList>
    </citation>
    <scope>NUCLEOTIDE SEQUENCE</scope>
    <source>
        <tissue evidence="1">Shoot tissue taken approximately 20 cm above the soil surface</tissue>
    </source>
</reference>
<name>A0A0A9FU98_ARUDO</name>
<dbReference type="EMBL" id="GBRH01186013">
    <property type="protein sequence ID" value="JAE11883.1"/>
    <property type="molecule type" value="Transcribed_RNA"/>
</dbReference>
<sequence>MQRTNKLPCRQTVVLSTGNGTLPYILNSTQIGAYDMQHSFHVMLSSNMPQKNLLVL</sequence>
<organism evidence="1">
    <name type="scientific">Arundo donax</name>
    <name type="common">Giant reed</name>
    <name type="synonym">Donax arundinaceus</name>
    <dbReference type="NCBI Taxonomy" id="35708"/>
    <lineage>
        <taxon>Eukaryota</taxon>
        <taxon>Viridiplantae</taxon>
        <taxon>Streptophyta</taxon>
        <taxon>Embryophyta</taxon>
        <taxon>Tracheophyta</taxon>
        <taxon>Spermatophyta</taxon>
        <taxon>Magnoliopsida</taxon>
        <taxon>Liliopsida</taxon>
        <taxon>Poales</taxon>
        <taxon>Poaceae</taxon>
        <taxon>PACMAD clade</taxon>
        <taxon>Arundinoideae</taxon>
        <taxon>Arundineae</taxon>
        <taxon>Arundo</taxon>
    </lineage>
</organism>
<protein>
    <submittedName>
        <fullName evidence="1">Uncharacterized protein</fullName>
    </submittedName>
</protein>
<dbReference type="AlphaFoldDB" id="A0A0A9FU98"/>
<accession>A0A0A9FU98</accession>
<reference evidence="1" key="2">
    <citation type="journal article" date="2015" name="Data Brief">
        <title>Shoot transcriptome of the giant reed, Arundo donax.</title>
        <authorList>
            <person name="Barrero R.A."/>
            <person name="Guerrero F.D."/>
            <person name="Moolhuijzen P."/>
            <person name="Goolsby J.A."/>
            <person name="Tidwell J."/>
            <person name="Bellgard S.E."/>
            <person name="Bellgard M.I."/>
        </authorList>
    </citation>
    <scope>NUCLEOTIDE SEQUENCE</scope>
    <source>
        <tissue evidence="1">Shoot tissue taken approximately 20 cm above the soil surface</tissue>
    </source>
</reference>